<keyword evidence="3" id="KW-1185">Reference proteome</keyword>
<evidence type="ECO:0000256" key="1">
    <source>
        <dbReference type="SAM" id="Phobius"/>
    </source>
</evidence>
<protein>
    <submittedName>
        <fullName evidence="2">Uncharacterized protein</fullName>
    </submittedName>
</protein>
<sequence>MNTHMATDNTLPMVELAMQELESMDAPFWGTAISVVTGVSAVSGVGATIVKTLIGASIIAT</sequence>
<evidence type="ECO:0000313" key="2">
    <source>
        <dbReference type="EMBL" id="SSA44787.1"/>
    </source>
</evidence>
<dbReference type="Proteomes" id="UP000250222">
    <property type="component" value="Unassembled WGS sequence"/>
</dbReference>
<name>A0A2Y9AQN7_9MICO</name>
<keyword evidence="1" id="KW-1133">Transmembrane helix</keyword>
<accession>A0A2Y9AQN7</accession>
<keyword evidence="1" id="KW-0812">Transmembrane</keyword>
<evidence type="ECO:0000313" key="3">
    <source>
        <dbReference type="Proteomes" id="UP000250222"/>
    </source>
</evidence>
<dbReference type="EMBL" id="UETB01000010">
    <property type="protein sequence ID" value="SSA44787.1"/>
    <property type="molecule type" value="Genomic_DNA"/>
</dbReference>
<feature type="transmembrane region" description="Helical" evidence="1">
    <location>
        <begin position="28"/>
        <end position="50"/>
    </location>
</feature>
<reference evidence="2 3" key="1">
    <citation type="submission" date="2016-10" db="EMBL/GenBank/DDBJ databases">
        <authorList>
            <person name="Cai Z."/>
        </authorList>
    </citation>
    <scope>NUCLEOTIDE SEQUENCE [LARGE SCALE GENOMIC DNA]</scope>
    <source>
        <strain evidence="2 3">CGMCC 1.10826</strain>
    </source>
</reference>
<keyword evidence="1" id="KW-0472">Membrane</keyword>
<gene>
    <name evidence="2" type="ORF">SAMN05216184_11078</name>
</gene>
<dbReference type="AlphaFoldDB" id="A0A2Y9AQN7"/>
<organism evidence="2 3">
    <name type="scientific">Georgenia satyanarayanai</name>
    <dbReference type="NCBI Taxonomy" id="860221"/>
    <lineage>
        <taxon>Bacteria</taxon>
        <taxon>Bacillati</taxon>
        <taxon>Actinomycetota</taxon>
        <taxon>Actinomycetes</taxon>
        <taxon>Micrococcales</taxon>
        <taxon>Bogoriellaceae</taxon>
        <taxon>Georgenia</taxon>
    </lineage>
</organism>
<proteinExistence type="predicted"/>